<dbReference type="AlphaFoldDB" id="A0A835YYZ3"/>
<accession>A0A835YYZ3</accession>
<dbReference type="Proteomes" id="UP000664859">
    <property type="component" value="Unassembled WGS sequence"/>
</dbReference>
<evidence type="ECO:0008006" key="3">
    <source>
        <dbReference type="Google" id="ProtNLM"/>
    </source>
</evidence>
<dbReference type="EMBL" id="JAFCMP010000277">
    <property type="protein sequence ID" value="KAG5182045.1"/>
    <property type="molecule type" value="Genomic_DNA"/>
</dbReference>
<protein>
    <recommendedName>
        <fullName evidence="3">IrrE N-terminal-like domain-containing protein</fullName>
    </recommendedName>
</protein>
<evidence type="ECO:0000313" key="1">
    <source>
        <dbReference type="EMBL" id="KAG5182045.1"/>
    </source>
</evidence>
<comment type="caution">
    <text evidence="1">The sequence shown here is derived from an EMBL/GenBank/DDBJ whole genome shotgun (WGS) entry which is preliminary data.</text>
</comment>
<evidence type="ECO:0000313" key="2">
    <source>
        <dbReference type="Proteomes" id="UP000664859"/>
    </source>
</evidence>
<sequence>MFIPRKVAEAKPLGLSTAQAEDLANRFRARFLAPFSDGDIMKLLPKMGGRWTTIAVIDRREGQDDLLLAITKDNFTISTIDYGAVMDDGPNRRIDVARAIGHMFLHHPQHIETHGASVAMVVPRYPEADDEEGLSLHREAAWFARELLAPAATVAAVTNKNSRADVATIAILVSQELRVSRKIAAIQIRRAGDLGLINRNLEGTA</sequence>
<reference evidence="1" key="1">
    <citation type="submission" date="2021-02" db="EMBL/GenBank/DDBJ databases">
        <title>First Annotated Genome of the Yellow-green Alga Tribonema minus.</title>
        <authorList>
            <person name="Mahan K.M."/>
        </authorList>
    </citation>
    <scope>NUCLEOTIDE SEQUENCE</scope>
    <source>
        <strain evidence="1">UTEX B ZZ1240</strain>
    </source>
</reference>
<proteinExistence type="predicted"/>
<name>A0A835YYZ3_9STRA</name>
<gene>
    <name evidence="1" type="ORF">JKP88DRAFT_290674</name>
</gene>
<organism evidence="1 2">
    <name type="scientific">Tribonema minus</name>
    <dbReference type="NCBI Taxonomy" id="303371"/>
    <lineage>
        <taxon>Eukaryota</taxon>
        <taxon>Sar</taxon>
        <taxon>Stramenopiles</taxon>
        <taxon>Ochrophyta</taxon>
        <taxon>PX clade</taxon>
        <taxon>Xanthophyceae</taxon>
        <taxon>Tribonematales</taxon>
        <taxon>Tribonemataceae</taxon>
        <taxon>Tribonema</taxon>
    </lineage>
</organism>
<keyword evidence="2" id="KW-1185">Reference proteome</keyword>